<reference evidence="2" key="1">
    <citation type="submission" date="2022-08" db="EMBL/GenBank/DDBJ databases">
        <authorList>
            <person name="Kim S.-J."/>
        </authorList>
    </citation>
    <scope>NUCLEOTIDE SEQUENCE</scope>
    <source>
        <strain evidence="2">KJ</strain>
    </source>
</reference>
<accession>A0AAP5Q9N5</accession>
<proteinExistence type="predicted"/>
<dbReference type="Gene3D" id="3.40.50.720">
    <property type="entry name" value="NAD(P)-binding Rossmann-like Domain"/>
    <property type="match status" value="1"/>
</dbReference>
<name>A0AAP5Q9N5_9BURK</name>
<dbReference type="CDD" id="cd05243">
    <property type="entry name" value="SDR_a5"/>
    <property type="match status" value="1"/>
</dbReference>
<dbReference type="SUPFAM" id="SSF51735">
    <property type="entry name" value="NAD(P)-binding Rossmann-fold domains"/>
    <property type="match status" value="1"/>
</dbReference>
<comment type="caution">
    <text evidence="2">The sequence shown here is derived from an EMBL/GenBank/DDBJ whole genome shotgun (WGS) entry which is preliminary data.</text>
</comment>
<dbReference type="Proteomes" id="UP001246473">
    <property type="component" value="Unassembled WGS sequence"/>
</dbReference>
<dbReference type="InterPro" id="IPR036291">
    <property type="entry name" value="NAD(P)-bd_dom_sf"/>
</dbReference>
<organism evidence="2 3">
    <name type="scientific">Paraburkholderia fungorum</name>
    <dbReference type="NCBI Taxonomy" id="134537"/>
    <lineage>
        <taxon>Bacteria</taxon>
        <taxon>Pseudomonadati</taxon>
        <taxon>Pseudomonadota</taxon>
        <taxon>Betaproteobacteria</taxon>
        <taxon>Burkholderiales</taxon>
        <taxon>Burkholderiaceae</taxon>
        <taxon>Paraburkholderia</taxon>
    </lineage>
</organism>
<feature type="domain" description="NAD(P)-binding" evidence="1">
    <location>
        <begin position="7"/>
        <end position="187"/>
    </location>
</feature>
<dbReference type="AlphaFoldDB" id="A0AAP5Q9N5"/>
<dbReference type="InterPro" id="IPR016040">
    <property type="entry name" value="NAD(P)-bd_dom"/>
</dbReference>
<protein>
    <submittedName>
        <fullName evidence="2">SDR family oxidoreductase</fullName>
    </submittedName>
</protein>
<dbReference type="PANTHER" id="PTHR15020">
    <property type="entry name" value="FLAVIN REDUCTASE-RELATED"/>
    <property type="match status" value="1"/>
</dbReference>
<evidence type="ECO:0000259" key="1">
    <source>
        <dbReference type="Pfam" id="PF13460"/>
    </source>
</evidence>
<evidence type="ECO:0000313" key="2">
    <source>
        <dbReference type="EMBL" id="MDT8838385.1"/>
    </source>
</evidence>
<dbReference type="EMBL" id="JANSLM010000004">
    <property type="protein sequence ID" value="MDT8838385.1"/>
    <property type="molecule type" value="Genomic_DNA"/>
</dbReference>
<dbReference type="RefSeq" id="WP_106354314.1">
    <property type="nucleotide sequence ID" value="NZ_CP099625.1"/>
</dbReference>
<dbReference type="Pfam" id="PF13460">
    <property type="entry name" value="NAD_binding_10"/>
    <property type="match status" value="1"/>
</dbReference>
<gene>
    <name evidence="2" type="ORF">ParKJ_13265</name>
</gene>
<evidence type="ECO:0000313" key="3">
    <source>
        <dbReference type="Proteomes" id="UP001246473"/>
    </source>
</evidence>
<sequence length="211" mass="22626">MNVLLIGASGRTGRLIAEKLHAAAIPFCPLIRNAAKSDAFERFGVRPLIADLTGDFSHVFSGVHTVIYAAGSAETEGSEQERLIDRDSIIKSVDYAKQSSVGLFVVISALLAYAPERSQQALQHYAQMKRESDDYVIASGLDYLVLRPGTLTMEPGVGTIQIVSDADSPRDPVAREDVAEVVLDALKARLVNKVFGFVGGDVPIGDALARV</sequence>
<dbReference type="PANTHER" id="PTHR15020:SF50">
    <property type="entry name" value="UPF0659 PROTEIN YMR090W"/>
    <property type="match status" value="1"/>
</dbReference>